<accession>A0A1S8TWI2</accession>
<sequence length="335" mass="37116">MNKKQIIGLIAAALCFVFVSVASVITKTVSDNMFNKNEQAQKSLESMLHSEKITLPDKDFVGVVKVEGTIKDGSESAGIFQNPQSYNHKQTLKYIDSMMESKNNKGIILYVNSPGGGVYESDELYLKLKEYKEKTGYPIWTYMSSQACSGGYYISMASDKIYANRNSWTGSIGVIISSTNVKGLYDKLGIKEIDITSGTNKAMGSPGVEMTEEHRKILQSLVDEAYEQFAGIVAEGRKMDINKVKPIADGRIYSAKQALDLGLIDQVDTYENMQKNMLDTVGKEVEIFTPESKQNVLSSLFEKAESLKVKSDAQVISEHLEKEGNGGLMYYAETK</sequence>
<dbReference type="InterPro" id="IPR029045">
    <property type="entry name" value="ClpP/crotonase-like_dom_sf"/>
</dbReference>
<dbReference type="InterPro" id="IPR047272">
    <property type="entry name" value="S49_SppA_C"/>
</dbReference>
<dbReference type="Pfam" id="PF01343">
    <property type="entry name" value="Peptidase_S49"/>
    <property type="match status" value="1"/>
</dbReference>
<dbReference type="Proteomes" id="UP000190890">
    <property type="component" value="Unassembled WGS sequence"/>
</dbReference>
<evidence type="ECO:0000259" key="5">
    <source>
        <dbReference type="Pfam" id="PF01343"/>
    </source>
</evidence>
<dbReference type="EC" id="3.4.21.-" evidence="6"/>
<dbReference type="STRING" id="29367.CLPUN_06600"/>
<dbReference type="AlphaFoldDB" id="A0A1S8TWI2"/>
<feature type="domain" description="Peptidase S49" evidence="5">
    <location>
        <begin position="133"/>
        <end position="279"/>
    </location>
</feature>
<evidence type="ECO:0000256" key="3">
    <source>
        <dbReference type="ARBA" id="ARBA00022801"/>
    </source>
</evidence>
<keyword evidence="3 6" id="KW-0378">Hydrolase</keyword>
<evidence type="ECO:0000256" key="1">
    <source>
        <dbReference type="ARBA" id="ARBA00008683"/>
    </source>
</evidence>
<dbReference type="PANTHER" id="PTHR42987">
    <property type="entry name" value="PEPTIDASE S49"/>
    <property type="match status" value="1"/>
</dbReference>
<dbReference type="EMBL" id="LZZM01000037">
    <property type="protein sequence ID" value="OOM81979.1"/>
    <property type="molecule type" value="Genomic_DNA"/>
</dbReference>
<dbReference type="RefSeq" id="WP_077845954.1">
    <property type="nucleotide sequence ID" value="NZ_LZZM01000037.1"/>
</dbReference>
<dbReference type="PANTHER" id="PTHR42987:SF7">
    <property type="entry name" value="SIGNAL PEPTIDE PEPTIDASE SPPA-RELATED"/>
    <property type="match status" value="1"/>
</dbReference>
<dbReference type="NCBIfam" id="TIGR00706">
    <property type="entry name" value="SppA_dom"/>
    <property type="match status" value="1"/>
</dbReference>
<evidence type="ECO:0000313" key="7">
    <source>
        <dbReference type="Proteomes" id="UP000190890"/>
    </source>
</evidence>
<dbReference type="CDD" id="cd07023">
    <property type="entry name" value="S49_Sppa_N_C"/>
    <property type="match status" value="1"/>
</dbReference>
<protein>
    <submittedName>
        <fullName evidence="6">Putative signal peptide peptidase SppA</fullName>
        <ecNumber evidence="6">3.4.21.-</ecNumber>
    </submittedName>
</protein>
<dbReference type="GO" id="GO:0008236">
    <property type="term" value="F:serine-type peptidase activity"/>
    <property type="evidence" value="ECO:0007669"/>
    <property type="project" value="UniProtKB-KW"/>
</dbReference>
<keyword evidence="7" id="KW-1185">Reference proteome</keyword>
<dbReference type="OrthoDB" id="9764363at2"/>
<dbReference type="InterPro" id="IPR002142">
    <property type="entry name" value="Peptidase_S49"/>
</dbReference>
<comment type="caution">
    <text evidence="6">The sequence shown here is derived from an EMBL/GenBank/DDBJ whole genome shotgun (WGS) entry which is preliminary data.</text>
</comment>
<name>A0A1S8TWI2_9CLOT</name>
<dbReference type="SUPFAM" id="SSF52096">
    <property type="entry name" value="ClpP/crotonase"/>
    <property type="match status" value="1"/>
</dbReference>
<reference evidence="6 7" key="1">
    <citation type="submission" date="2016-05" db="EMBL/GenBank/DDBJ databases">
        <title>Microbial solvent formation.</title>
        <authorList>
            <person name="Poehlein A."/>
            <person name="Montoya Solano J.D."/>
            <person name="Flitsch S."/>
            <person name="Krabben P."/>
            <person name="Duerre P."/>
            <person name="Daniel R."/>
        </authorList>
    </citation>
    <scope>NUCLEOTIDE SEQUENCE [LARGE SCALE GENOMIC DNA]</scope>
    <source>
        <strain evidence="6 7">DSM 2619</strain>
    </source>
</reference>
<proteinExistence type="inferred from homology"/>
<organism evidence="6 7">
    <name type="scientific">Clostridium puniceum</name>
    <dbReference type="NCBI Taxonomy" id="29367"/>
    <lineage>
        <taxon>Bacteria</taxon>
        <taxon>Bacillati</taxon>
        <taxon>Bacillota</taxon>
        <taxon>Clostridia</taxon>
        <taxon>Eubacteriales</taxon>
        <taxon>Clostridiaceae</taxon>
        <taxon>Clostridium</taxon>
    </lineage>
</organism>
<keyword evidence="2" id="KW-0645">Protease</keyword>
<dbReference type="Gene3D" id="3.90.226.10">
    <property type="entry name" value="2-enoyl-CoA Hydratase, Chain A, domain 1"/>
    <property type="match status" value="1"/>
</dbReference>
<evidence type="ECO:0000256" key="2">
    <source>
        <dbReference type="ARBA" id="ARBA00022670"/>
    </source>
</evidence>
<dbReference type="InterPro" id="IPR004635">
    <property type="entry name" value="Pept_S49_SppA"/>
</dbReference>
<evidence type="ECO:0000256" key="4">
    <source>
        <dbReference type="ARBA" id="ARBA00022825"/>
    </source>
</evidence>
<dbReference type="Gene3D" id="6.20.330.10">
    <property type="match status" value="1"/>
</dbReference>
<comment type="similarity">
    <text evidence="1">Belongs to the peptidase S49 family.</text>
</comment>
<evidence type="ECO:0000313" key="6">
    <source>
        <dbReference type="EMBL" id="OOM81979.1"/>
    </source>
</evidence>
<keyword evidence="4" id="KW-0720">Serine protease</keyword>
<gene>
    <name evidence="6" type="primary">sppA</name>
    <name evidence="6" type="ORF">CLPUN_06600</name>
</gene>
<dbReference type="GO" id="GO:0006508">
    <property type="term" value="P:proteolysis"/>
    <property type="evidence" value="ECO:0007669"/>
    <property type="project" value="UniProtKB-KW"/>
</dbReference>